<evidence type="ECO:0000313" key="6">
    <source>
        <dbReference type="EMBL" id="TDG00603.1"/>
    </source>
</evidence>
<dbReference type="Proteomes" id="UP000295636">
    <property type="component" value="Unassembled WGS sequence"/>
</dbReference>
<dbReference type="RefSeq" id="WP_133225313.1">
    <property type="nucleotide sequence ID" value="NZ_SMRT01000001.1"/>
</dbReference>
<dbReference type="PROSITE" id="PS50977">
    <property type="entry name" value="HTH_TETR_2"/>
    <property type="match status" value="1"/>
</dbReference>
<dbReference type="PRINTS" id="PR00455">
    <property type="entry name" value="HTHTETR"/>
</dbReference>
<organism evidence="6 7">
    <name type="scientific">Paenibacillus piri</name>
    <dbReference type="NCBI Taxonomy" id="2547395"/>
    <lineage>
        <taxon>Bacteria</taxon>
        <taxon>Bacillati</taxon>
        <taxon>Bacillota</taxon>
        <taxon>Bacilli</taxon>
        <taxon>Bacillales</taxon>
        <taxon>Paenibacillaceae</taxon>
        <taxon>Paenibacillus</taxon>
    </lineage>
</organism>
<keyword evidence="1" id="KW-0805">Transcription regulation</keyword>
<keyword evidence="2 4" id="KW-0238">DNA-binding</keyword>
<dbReference type="GO" id="GO:0003700">
    <property type="term" value="F:DNA-binding transcription factor activity"/>
    <property type="evidence" value="ECO:0007669"/>
    <property type="project" value="TreeGrafter"/>
</dbReference>
<evidence type="ECO:0000256" key="3">
    <source>
        <dbReference type="ARBA" id="ARBA00023163"/>
    </source>
</evidence>
<feature type="domain" description="HTH tetR-type" evidence="5">
    <location>
        <begin position="7"/>
        <end position="67"/>
    </location>
</feature>
<dbReference type="InterPro" id="IPR009057">
    <property type="entry name" value="Homeodomain-like_sf"/>
</dbReference>
<dbReference type="SUPFAM" id="SSF48498">
    <property type="entry name" value="Tetracyclin repressor-like, C-terminal domain"/>
    <property type="match status" value="1"/>
</dbReference>
<dbReference type="InterPro" id="IPR001647">
    <property type="entry name" value="HTH_TetR"/>
</dbReference>
<keyword evidence="3" id="KW-0804">Transcription</keyword>
<evidence type="ECO:0000259" key="5">
    <source>
        <dbReference type="PROSITE" id="PS50977"/>
    </source>
</evidence>
<reference evidence="6 7" key="1">
    <citation type="submission" date="2019-03" db="EMBL/GenBank/DDBJ databases">
        <title>This is whole genome sequence of Paenibacillus sp MS74 strain.</title>
        <authorList>
            <person name="Trinh H.N."/>
        </authorList>
    </citation>
    <scope>NUCLEOTIDE SEQUENCE [LARGE SCALE GENOMIC DNA]</scope>
    <source>
        <strain evidence="6 7">MS74</strain>
    </source>
</reference>
<name>A0A4R5KYE0_9BACL</name>
<protein>
    <submittedName>
        <fullName evidence="6">TetR/AcrR family transcriptional regulator</fullName>
    </submittedName>
</protein>
<dbReference type="GO" id="GO:0000976">
    <property type="term" value="F:transcription cis-regulatory region binding"/>
    <property type="evidence" value="ECO:0007669"/>
    <property type="project" value="TreeGrafter"/>
</dbReference>
<dbReference type="InterPro" id="IPR050109">
    <property type="entry name" value="HTH-type_TetR-like_transc_reg"/>
</dbReference>
<gene>
    <name evidence="6" type="ORF">E1757_02960</name>
</gene>
<keyword evidence="7" id="KW-1185">Reference proteome</keyword>
<evidence type="ECO:0000256" key="4">
    <source>
        <dbReference type="PROSITE-ProRule" id="PRU00335"/>
    </source>
</evidence>
<dbReference type="Pfam" id="PF00440">
    <property type="entry name" value="TetR_N"/>
    <property type="match status" value="1"/>
</dbReference>
<comment type="caution">
    <text evidence="6">The sequence shown here is derived from an EMBL/GenBank/DDBJ whole genome shotgun (WGS) entry which is preliminary data.</text>
</comment>
<sequence length="204" mass="22571">MKEKSINPSLQLILDIAERLIVEKGCRNTTLQDIADQGGLTKGAIYHYVKSKDELFALILEAGLQQANRLFLESVSDAAAHKTGPAGPFEALSVRLQNMAGGSSAANLIFIYLLSQKDNPAVTNMLNRYYETSIQMTKKWIEVGKRHNVIPGYINEEKAARMFAILRNGLQIQNILTPDSGTVSDRELYEFLMNALGVKDASPQ</sequence>
<evidence type="ECO:0000256" key="2">
    <source>
        <dbReference type="ARBA" id="ARBA00023125"/>
    </source>
</evidence>
<evidence type="ECO:0000256" key="1">
    <source>
        <dbReference type="ARBA" id="ARBA00023015"/>
    </source>
</evidence>
<dbReference type="SUPFAM" id="SSF46689">
    <property type="entry name" value="Homeodomain-like"/>
    <property type="match status" value="1"/>
</dbReference>
<dbReference type="OrthoDB" id="9814703at2"/>
<dbReference type="PANTHER" id="PTHR30055:SF234">
    <property type="entry name" value="HTH-TYPE TRANSCRIPTIONAL REGULATOR BETI"/>
    <property type="match status" value="1"/>
</dbReference>
<proteinExistence type="predicted"/>
<evidence type="ECO:0000313" key="7">
    <source>
        <dbReference type="Proteomes" id="UP000295636"/>
    </source>
</evidence>
<accession>A0A4R5KYE0</accession>
<dbReference type="EMBL" id="SMRT01000001">
    <property type="protein sequence ID" value="TDG00603.1"/>
    <property type="molecule type" value="Genomic_DNA"/>
</dbReference>
<dbReference type="PANTHER" id="PTHR30055">
    <property type="entry name" value="HTH-TYPE TRANSCRIPTIONAL REGULATOR RUTR"/>
    <property type="match status" value="1"/>
</dbReference>
<feature type="DNA-binding region" description="H-T-H motif" evidence="4">
    <location>
        <begin position="30"/>
        <end position="49"/>
    </location>
</feature>
<dbReference type="AlphaFoldDB" id="A0A4R5KYE0"/>
<dbReference type="InterPro" id="IPR036271">
    <property type="entry name" value="Tet_transcr_reg_TetR-rel_C_sf"/>
</dbReference>
<dbReference type="Gene3D" id="1.10.357.10">
    <property type="entry name" value="Tetracycline Repressor, domain 2"/>
    <property type="match status" value="1"/>
</dbReference>